<dbReference type="EMBL" id="QFNK01000050">
    <property type="protein sequence ID" value="PZO87598.1"/>
    <property type="molecule type" value="Genomic_DNA"/>
</dbReference>
<proteinExistence type="predicted"/>
<name>A0A2W5C0V1_9BACT</name>
<evidence type="ECO:0000313" key="3">
    <source>
        <dbReference type="Proteomes" id="UP000249557"/>
    </source>
</evidence>
<dbReference type="Proteomes" id="UP000249557">
    <property type="component" value="Unassembled WGS sequence"/>
</dbReference>
<evidence type="ECO:0000313" key="2">
    <source>
        <dbReference type="EMBL" id="PZO87598.1"/>
    </source>
</evidence>
<dbReference type="AlphaFoldDB" id="A0A2W5C0V1"/>
<accession>A0A2W5C0V1</accession>
<protein>
    <submittedName>
        <fullName evidence="2">Uncharacterized protein</fullName>
    </submittedName>
</protein>
<sequence length="362" mass="41758">MRAAATAARLKDYKLFEEAEGNTIYFRHSVDAGRFHVAMKPNENITAKFVQTEKNYDIGKLKRHLADLQKITDMEGFGNSILFELDRRDRCIYFEAATKKAYFDFSDFVEENLEIFQPILSLQRQKQVINAPDENDAQETKVIYVNEDDESNALPHTNPKSMGITVGGKTEGEKSKDRSHLALVKSFEPMANGYIFKLTPNVVFDPTRSQADNLYKAQPDYPEFKLRTKTRWIADQINSAMKRAEVDDYYIDKNNDQIQAWFKNPEDLAVAYASIMPNTAYQVDYLHCSPSASPMKMSKKIKKLKEIFAETGEKIKVRFIADKERRVIQAVTENTDDFIRVQGISRRLEKTDDRFQKLIGLK</sequence>
<comment type="caution">
    <text evidence="2">The sequence shown here is derived from an EMBL/GenBank/DDBJ whole genome shotgun (WGS) entry which is preliminary data.</text>
</comment>
<evidence type="ECO:0000256" key="1">
    <source>
        <dbReference type="SAM" id="MobiDB-lite"/>
    </source>
</evidence>
<reference evidence="2 3" key="1">
    <citation type="submission" date="2017-08" db="EMBL/GenBank/DDBJ databases">
        <title>Infants hospitalized years apart are colonized by the same room-sourced microbial strains.</title>
        <authorList>
            <person name="Brooks B."/>
            <person name="Olm M.R."/>
            <person name="Firek B.A."/>
            <person name="Baker R."/>
            <person name="Thomas B.C."/>
            <person name="Morowitz M.J."/>
            <person name="Banfield J.F."/>
        </authorList>
    </citation>
    <scope>NUCLEOTIDE SEQUENCE [LARGE SCALE GENOMIC DNA]</scope>
    <source>
        <strain evidence="2">S2_018_000_R2_104</strain>
    </source>
</reference>
<gene>
    <name evidence="2" type="ORF">DI626_03630</name>
</gene>
<feature type="region of interest" description="Disordered" evidence="1">
    <location>
        <begin position="150"/>
        <end position="175"/>
    </location>
</feature>
<organism evidence="2 3">
    <name type="scientific">Micavibrio aeruginosavorus</name>
    <dbReference type="NCBI Taxonomy" id="349221"/>
    <lineage>
        <taxon>Bacteria</taxon>
        <taxon>Pseudomonadati</taxon>
        <taxon>Bdellovibrionota</taxon>
        <taxon>Bdellovibrionia</taxon>
        <taxon>Bdellovibrionales</taxon>
        <taxon>Pseudobdellovibrionaceae</taxon>
        <taxon>Micavibrio</taxon>
    </lineage>
</organism>